<sequence length="331" mass="36727">MTYKIGILDQSPIFPNRTAQDALKSTVELAQKAESWGYHRFWVAEHHQSEDVAGASPEILMSHLLAQTNKIKIGAGGVMLQHYSPYKVAENFHVMEALAPERVELGIGKAPGGLNASTAALRYGGTGNDTSFEERFTLLQQFLSGNIPEDHALSEAVVHPKIARTLPTFLLGASVNSARFAARLGANFVFASFLNGDETLLEETMKAYRALHPHGKFIIAVAAFVGTDQQAAEEEADKYNIYKVTFESGRALSVVSLDQVEALWRQTNEPFEVHEQKVQKIAGTQKHVKEEFGRLARTFDVDEFIVHTPVLDEAKRLQSFELLSVLNKQYV</sequence>
<dbReference type="SUPFAM" id="SSF51679">
    <property type="entry name" value="Bacterial luciferase-like"/>
    <property type="match status" value="1"/>
</dbReference>
<dbReference type="EMBL" id="DXHX01000083">
    <property type="protein sequence ID" value="HIV74541.1"/>
    <property type="molecule type" value="Genomic_DNA"/>
</dbReference>
<evidence type="ECO:0000259" key="2">
    <source>
        <dbReference type="Pfam" id="PF00296"/>
    </source>
</evidence>
<gene>
    <name evidence="3" type="ORF">H9895_05595</name>
</gene>
<dbReference type="Proteomes" id="UP000823937">
    <property type="component" value="Unassembled WGS sequence"/>
</dbReference>
<dbReference type="Gene3D" id="3.20.20.30">
    <property type="entry name" value="Luciferase-like domain"/>
    <property type="match status" value="1"/>
</dbReference>
<reference evidence="3" key="2">
    <citation type="submission" date="2021-04" db="EMBL/GenBank/DDBJ databases">
        <authorList>
            <person name="Gilroy R."/>
        </authorList>
    </citation>
    <scope>NUCLEOTIDE SEQUENCE</scope>
    <source>
        <strain evidence="3">CHK169-2315</strain>
    </source>
</reference>
<feature type="domain" description="Luciferase-like" evidence="2">
    <location>
        <begin position="5"/>
        <end position="244"/>
    </location>
</feature>
<protein>
    <submittedName>
        <fullName evidence="3">MsnO8 family LLM class oxidoreductase</fullName>
        <ecNumber evidence="3">1.-.-.-</ecNumber>
    </submittedName>
</protein>
<evidence type="ECO:0000256" key="1">
    <source>
        <dbReference type="ARBA" id="ARBA00007789"/>
    </source>
</evidence>
<accession>A0A9D1PMI5</accession>
<dbReference type="EC" id="1.-.-.-" evidence="3"/>
<dbReference type="GO" id="GO:0005829">
    <property type="term" value="C:cytosol"/>
    <property type="evidence" value="ECO:0007669"/>
    <property type="project" value="TreeGrafter"/>
</dbReference>
<comment type="similarity">
    <text evidence="1">To bacterial alkanal monooxygenase alpha and beta chains.</text>
</comment>
<dbReference type="PANTHER" id="PTHR30137">
    <property type="entry name" value="LUCIFERASE-LIKE MONOOXYGENASE"/>
    <property type="match status" value="1"/>
</dbReference>
<evidence type="ECO:0000313" key="3">
    <source>
        <dbReference type="EMBL" id="HIV74541.1"/>
    </source>
</evidence>
<keyword evidence="3" id="KW-0560">Oxidoreductase</keyword>
<dbReference type="GO" id="GO:0016705">
    <property type="term" value="F:oxidoreductase activity, acting on paired donors, with incorporation or reduction of molecular oxygen"/>
    <property type="evidence" value="ECO:0007669"/>
    <property type="project" value="InterPro"/>
</dbReference>
<dbReference type="InterPro" id="IPR050766">
    <property type="entry name" value="Bact_Lucif_Oxidored"/>
</dbReference>
<proteinExistence type="predicted"/>
<dbReference type="InterPro" id="IPR036661">
    <property type="entry name" value="Luciferase-like_sf"/>
</dbReference>
<dbReference type="PANTHER" id="PTHR30137:SF20">
    <property type="entry name" value="N-ACETYL-S-ALKYLCYSTEINE MONOOXYGENASE"/>
    <property type="match status" value="1"/>
</dbReference>
<dbReference type="AlphaFoldDB" id="A0A9D1PMI5"/>
<evidence type="ECO:0000313" key="4">
    <source>
        <dbReference type="Proteomes" id="UP000823937"/>
    </source>
</evidence>
<dbReference type="InterPro" id="IPR019949">
    <property type="entry name" value="CmoO-like"/>
</dbReference>
<comment type="caution">
    <text evidence="3">The sequence shown here is derived from an EMBL/GenBank/DDBJ whole genome shotgun (WGS) entry which is preliminary data.</text>
</comment>
<organism evidence="3 4">
    <name type="scientific">Candidatus Pseudogracilibacillus intestinigallinarum</name>
    <dbReference type="NCBI Taxonomy" id="2838742"/>
    <lineage>
        <taxon>Bacteria</taxon>
        <taxon>Bacillati</taxon>
        <taxon>Bacillota</taxon>
        <taxon>Bacilli</taxon>
        <taxon>Bacillales</taxon>
        <taxon>Bacillaceae</taxon>
        <taxon>Pseudogracilibacillus</taxon>
    </lineage>
</organism>
<dbReference type="NCBIfam" id="TIGR03558">
    <property type="entry name" value="oxido_grp_1"/>
    <property type="match status" value="1"/>
</dbReference>
<dbReference type="Pfam" id="PF00296">
    <property type="entry name" value="Bac_luciferase"/>
    <property type="match status" value="1"/>
</dbReference>
<dbReference type="InterPro" id="IPR011251">
    <property type="entry name" value="Luciferase-like_dom"/>
</dbReference>
<reference evidence="3" key="1">
    <citation type="journal article" date="2021" name="PeerJ">
        <title>Extensive microbial diversity within the chicken gut microbiome revealed by metagenomics and culture.</title>
        <authorList>
            <person name="Gilroy R."/>
            <person name="Ravi A."/>
            <person name="Getino M."/>
            <person name="Pursley I."/>
            <person name="Horton D.L."/>
            <person name="Alikhan N.F."/>
            <person name="Baker D."/>
            <person name="Gharbi K."/>
            <person name="Hall N."/>
            <person name="Watson M."/>
            <person name="Adriaenssens E.M."/>
            <person name="Foster-Nyarko E."/>
            <person name="Jarju S."/>
            <person name="Secka A."/>
            <person name="Antonio M."/>
            <person name="Oren A."/>
            <person name="Chaudhuri R.R."/>
            <person name="La Ragione R."/>
            <person name="Hildebrand F."/>
            <person name="Pallen M.J."/>
        </authorList>
    </citation>
    <scope>NUCLEOTIDE SEQUENCE</scope>
    <source>
        <strain evidence="3">CHK169-2315</strain>
    </source>
</reference>
<name>A0A9D1PMI5_9BACI</name>